<comment type="catalytic activity">
    <reaction evidence="5">
        <text>a 3-(all-trans-polyprenyl)benzene-1,2-diol + S-adenosyl-L-methionine = a 2-methoxy-6-(all-trans-polyprenyl)phenol + S-adenosyl-L-homocysteine + H(+)</text>
        <dbReference type="Rhea" id="RHEA:31411"/>
        <dbReference type="Rhea" id="RHEA-COMP:9550"/>
        <dbReference type="Rhea" id="RHEA-COMP:9551"/>
        <dbReference type="ChEBI" id="CHEBI:15378"/>
        <dbReference type="ChEBI" id="CHEBI:57856"/>
        <dbReference type="ChEBI" id="CHEBI:59789"/>
        <dbReference type="ChEBI" id="CHEBI:62729"/>
        <dbReference type="ChEBI" id="CHEBI:62731"/>
        <dbReference type="EC" id="2.1.1.222"/>
    </reaction>
</comment>
<feature type="binding site" evidence="5">
    <location>
        <position position="51"/>
    </location>
    <ligand>
        <name>S-adenosyl-L-methionine</name>
        <dbReference type="ChEBI" id="CHEBI:59789"/>
    </ligand>
</feature>
<evidence type="ECO:0000313" key="7">
    <source>
        <dbReference type="Proteomes" id="UP001229025"/>
    </source>
</evidence>
<accession>A0ABT6UJE5</accession>
<evidence type="ECO:0000256" key="5">
    <source>
        <dbReference type="HAMAP-Rule" id="MF_00472"/>
    </source>
</evidence>
<comment type="pathway">
    <text evidence="5">Cofactor biosynthesis; ubiquinone biosynthesis.</text>
</comment>
<gene>
    <name evidence="5 6" type="primary">ubiG</name>
    <name evidence="6" type="ORF">QLT01_00595</name>
</gene>
<evidence type="ECO:0000313" key="6">
    <source>
        <dbReference type="EMBL" id="MDI5882848.1"/>
    </source>
</evidence>
<dbReference type="HAMAP" id="MF_00472">
    <property type="entry name" value="UbiG"/>
    <property type="match status" value="1"/>
</dbReference>
<protein>
    <recommendedName>
        <fullName evidence="5">Ubiquinone biosynthesis O-methyltransferase</fullName>
    </recommendedName>
    <alternativeName>
        <fullName evidence="5">2-polyprenyl-6-hydroxyphenol methylase</fullName>
        <ecNumber evidence="5">2.1.1.222</ecNumber>
    </alternativeName>
    <alternativeName>
        <fullName evidence="5">3-demethylubiquinone 3-O-methyltransferase</fullName>
        <ecNumber evidence="5">2.1.1.64</ecNumber>
    </alternativeName>
</protein>
<name>A0ABT6UJE5_9GAMM</name>
<keyword evidence="2 5" id="KW-0808">Transferase</keyword>
<dbReference type="InterPro" id="IPR010233">
    <property type="entry name" value="UbiG_MeTrfase"/>
</dbReference>
<dbReference type="Gene3D" id="3.40.50.150">
    <property type="entry name" value="Vaccinia Virus protein VP39"/>
    <property type="match status" value="1"/>
</dbReference>
<dbReference type="Pfam" id="PF13489">
    <property type="entry name" value="Methyltransf_23"/>
    <property type="match status" value="1"/>
</dbReference>
<keyword evidence="7" id="KW-1185">Reference proteome</keyword>
<dbReference type="InterPro" id="IPR029063">
    <property type="entry name" value="SAM-dependent_MTases_sf"/>
</dbReference>
<reference evidence="6 7" key="1">
    <citation type="submission" date="2023-04" db="EMBL/GenBank/DDBJ databases">
        <authorList>
            <person name="Otstavnykh N."/>
            <person name="Seitkalieva A."/>
            <person name="Bystritskaya E."/>
        </authorList>
    </citation>
    <scope>NUCLEOTIDE SEQUENCE [LARGE SCALE GENOMIC DNA]</scope>
    <source>
        <strain evidence="6 7">NRIC 0815</strain>
    </source>
</reference>
<feature type="binding site" evidence="5">
    <location>
        <position position="135"/>
    </location>
    <ligand>
        <name>S-adenosyl-L-methionine</name>
        <dbReference type="ChEBI" id="CHEBI:59789"/>
    </ligand>
</feature>
<reference evidence="7" key="2">
    <citation type="submission" date="2023-07" db="EMBL/GenBank/DDBJ databases">
        <title>Genome-based characterization of strain KMM 296 and proposal for reclassification of Cobetia litoralis and Cobetia pacifica, and emended description of the species Cobetia amphilecti and Cobetia marina.</title>
        <authorList>
            <person name="Balabanova L."/>
            <person name="Nedashkovskaya O."/>
        </authorList>
    </citation>
    <scope>NUCLEOTIDE SEQUENCE [LARGE SCALE GENOMIC DNA]</scope>
    <source>
        <strain evidence="7">NRIC 0815</strain>
    </source>
</reference>
<evidence type="ECO:0000256" key="3">
    <source>
        <dbReference type="ARBA" id="ARBA00022688"/>
    </source>
</evidence>
<organism evidence="6 7">
    <name type="scientific">Cobetia amphilecti</name>
    <dbReference type="NCBI Taxonomy" id="1055104"/>
    <lineage>
        <taxon>Bacteria</taxon>
        <taxon>Pseudomonadati</taxon>
        <taxon>Pseudomonadota</taxon>
        <taxon>Gammaproteobacteria</taxon>
        <taxon>Oceanospirillales</taxon>
        <taxon>Halomonadaceae</taxon>
        <taxon>Cobetia</taxon>
    </lineage>
</organism>
<comment type="similarity">
    <text evidence="5">Belongs to the methyltransferase superfamily. UbiG/COQ3 family.</text>
</comment>
<keyword evidence="3 5" id="KW-0831">Ubiquinone biosynthesis</keyword>
<dbReference type="CDD" id="cd02440">
    <property type="entry name" value="AdoMet_MTases"/>
    <property type="match status" value="1"/>
</dbReference>
<dbReference type="GO" id="GO:0102208">
    <property type="term" value="F:2-polyprenyl-6-hydroxyphenol methylase activity"/>
    <property type="evidence" value="ECO:0007669"/>
    <property type="project" value="UniProtKB-EC"/>
</dbReference>
<evidence type="ECO:0000256" key="2">
    <source>
        <dbReference type="ARBA" id="ARBA00022679"/>
    </source>
</evidence>
<evidence type="ECO:0000256" key="4">
    <source>
        <dbReference type="ARBA" id="ARBA00022691"/>
    </source>
</evidence>
<sequence>MSDNDTQQDAQPQDHLGNVDASEIAKFSALASRWWDRDSEFKPLHDINPLRVDYIDTHAGLAGKRVIDVGCGGGILSEAMAHRGAQVTGIDMGEAPLSVARLHQLESGVEVDYRQTTAEAAAEEMAGQFDVVTCLEMLEHVPDPSSVIAACARLVKPGGMVFFSTINRNPKAYAFAILGAEYVLQMLPRGTHEYRKFIRPAELGRWTRDAGLKMEGSTGMTYNPLTRKYRLNSSDLSVNYLMHTRRPTEEELA</sequence>
<dbReference type="EC" id="2.1.1.222" evidence="5"/>
<dbReference type="SUPFAM" id="SSF53335">
    <property type="entry name" value="S-adenosyl-L-methionine-dependent methyltransferases"/>
    <property type="match status" value="1"/>
</dbReference>
<dbReference type="GO" id="GO:0061542">
    <property type="term" value="F:3-demethylubiquinol 3-O-methyltransferase activity"/>
    <property type="evidence" value="ECO:0007669"/>
    <property type="project" value="UniProtKB-EC"/>
</dbReference>
<proteinExistence type="inferred from homology"/>
<evidence type="ECO:0000256" key="1">
    <source>
        <dbReference type="ARBA" id="ARBA00022603"/>
    </source>
</evidence>
<dbReference type="PANTHER" id="PTHR43464:SF19">
    <property type="entry name" value="UBIQUINONE BIOSYNTHESIS O-METHYLTRANSFERASE, MITOCHONDRIAL"/>
    <property type="match status" value="1"/>
</dbReference>
<dbReference type="EMBL" id="JASCSA010000001">
    <property type="protein sequence ID" value="MDI5882848.1"/>
    <property type="molecule type" value="Genomic_DNA"/>
</dbReference>
<feature type="binding site" evidence="5">
    <location>
        <position position="70"/>
    </location>
    <ligand>
        <name>S-adenosyl-L-methionine</name>
        <dbReference type="ChEBI" id="CHEBI:59789"/>
    </ligand>
</feature>
<dbReference type="Proteomes" id="UP001229025">
    <property type="component" value="Unassembled WGS sequence"/>
</dbReference>
<keyword evidence="1 5" id="KW-0489">Methyltransferase</keyword>
<dbReference type="NCBIfam" id="TIGR01983">
    <property type="entry name" value="UbiG"/>
    <property type="match status" value="1"/>
</dbReference>
<comment type="function">
    <text evidence="5">O-methyltransferase that catalyzes the 2 O-methylation steps in the ubiquinone biosynthetic pathway.</text>
</comment>
<comment type="catalytic activity">
    <reaction evidence="5">
        <text>a 3-demethylubiquinol + S-adenosyl-L-methionine = a ubiquinol + S-adenosyl-L-homocysteine + H(+)</text>
        <dbReference type="Rhea" id="RHEA:44380"/>
        <dbReference type="Rhea" id="RHEA-COMP:9566"/>
        <dbReference type="Rhea" id="RHEA-COMP:10914"/>
        <dbReference type="ChEBI" id="CHEBI:15378"/>
        <dbReference type="ChEBI" id="CHEBI:17976"/>
        <dbReference type="ChEBI" id="CHEBI:57856"/>
        <dbReference type="ChEBI" id="CHEBI:59789"/>
        <dbReference type="ChEBI" id="CHEBI:84422"/>
        <dbReference type="EC" id="2.1.1.64"/>
    </reaction>
</comment>
<comment type="caution">
    <text evidence="6">The sequence shown here is derived from an EMBL/GenBank/DDBJ whole genome shotgun (WGS) entry which is preliminary data.</text>
</comment>
<keyword evidence="4 5" id="KW-0949">S-adenosyl-L-methionine</keyword>
<feature type="binding site" evidence="5">
    <location>
        <position position="91"/>
    </location>
    <ligand>
        <name>S-adenosyl-L-methionine</name>
        <dbReference type="ChEBI" id="CHEBI:59789"/>
    </ligand>
</feature>
<dbReference type="PANTHER" id="PTHR43464">
    <property type="entry name" value="METHYLTRANSFERASE"/>
    <property type="match status" value="1"/>
</dbReference>
<dbReference type="EC" id="2.1.1.64" evidence="5"/>
<dbReference type="GO" id="GO:0032259">
    <property type="term" value="P:methylation"/>
    <property type="evidence" value="ECO:0007669"/>
    <property type="project" value="UniProtKB-KW"/>
</dbReference>